<keyword evidence="4" id="KW-0472">Membrane</keyword>
<dbReference type="EMBL" id="JANBUL010000165">
    <property type="protein sequence ID" value="KAJ2779739.1"/>
    <property type="molecule type" value="Genomic_DNA"/>
</dbReference>
<evidence type="ECO:0000256" key="5">
    <source>
        <dbReference type="SAM" id="MobiDB-lite"/>
    </source>
</evidence>
<accession>A0A9W8H7W6</accession>
<keyword evidence="3" id="KW-1133">Transmembrane helix</keyword>
<evidence type="ECO:0000313" key="7">
    <source>
        <dbReference type="EMBL" id="KAJ2779739.1"/>
    </source>
</evidence>
<keyword evidence="2" id="KW-0812">Transmembrane</keyword>
<dbReference type="InterPro" id="IPR050835">
    <property type="entry name" value="ABC_transporter_sub-D"/>
</dbReference>
<evidence type="ECO:0000313" key="8">
    <source>
        <dbReference type="Proteomes" id="UP001140217"/>
    </source>
</evidence>
<dbReference type="GO" id="GO:0042760">
    <property type="term" value="P:very long-chain fatty acid catabolic process"/>
    <property type="evidence" value="ECO:0007669"/>
    <property type="project" value="TreeGrafter"/>
</dbReference>
<dbReference type="Pfam" id="PF06472">
    <property type="entry name" value="ABC_membrane_2"/>
    <property type="match status" value="1"/>
</dbReference>
<dbReference type="AlphaFoldDB" id="A0A9W8H7W6"/>
<dbReference type="GO" id="GO:0005778">
    <property type="term" value="C:peroxisomal membrane"/>
    <property type="evidence" value="ECO:0007669"/>
    <property type="project" value="TreeGrafter"/>
</dbReference>
<dbReference type="PANTHER" id="PTHR11384">
    <property type="entry name" value="ATP-BINDING CASSETTE, SUB-FAMILY D MEMBER"/>
    <property type="match status" value="1"/>
</dbReference>
<dbReference type="GO" id="GO:0005324">
    <property type="term" value="F:long-chain fatty acid transmembrane transporter activity"/>
    <property type="evidence" value="ECO:0007669"/>
    <property type="project" value="TreeGrafter"/>
</dbReference>
<dbReference type="PANTHER" id="PTHR11384:SF67">
    <property type="entry name" value="ATP-BINDING CASSETTE SUB-FAMILY D MEMBER 1"/>
    <property type="match status" value="1"/>
</dbReference>
<evidence type="ECO:0000256" key="4">
    <source>
        <dbReference type="ARBA" id="ARBA00023136"/>
    </source>
</evidence>
<keyword evidence="8" id="KW-1185">Reference proteome</keyword>
<gene>
    <name evidence="7" type="ORF">H4R18_003842</name>
</gene>
<evidence type="ECO:0000256" key="3">
    <source>
        <dbReference type="ARBA" id="ARBA00022989"/>
    </source>
</evidence>
<dbReference type="GO" id="GO:0007031">
    <property type="term" value="P:peroxisome organization"/>
    <property type="evidence" value="ECO:0007669"/>
    <property type="project" value="TreeGrafter"/>
</dbReference>
<keyword evidence="1" id="KW-0813">Transport</keyword>
<dbReference type="GO" id="GO:0015910">
    <property type="term" value="P:long-chain fatty acid import into peroxisome"/>
    <property type="evidence" value="ECO:0007669"/>
    <property type="project" value="TreeGrafter"/>
</dbReference>
<protein>
    <recommendedName>
        <fullName evidence="6">ABC transmembrane type-1 domain-containing protein</fullName>
    </recommendedName>
</protein>
<feature type="compositionally biased region" description="Low complexity" evidence="5">
    <location>
        <begin position="130"/>
        <end position="141"/>
    </location>
</feature>
<feature type="region of interest" description="Disordered" evidence="5">
    <location>
        <begin position="624"/>
        <end position="644"/>
    </location>
</feature>
<dbReference type="GO" id="GO:0140359">
    <property type="term" value="F:ABC-type transporter activity"/>
    <property type="evidence" value="ECO:0007669"/>
    <property type="project" value="InterPro"/>
</dbReference>
<evidence type="ECO:0000259" key="6">
    <source>
        <dbReference type="Pfam" id="PF06472"/>
    </source>
</evidence>
<name>A0A9W8H7W6_9FUNG</name>
<evidence type="ECO:0000256" key="2">
    <source>
        <dbReference type="ARBA" id="ARBA00022692"/>
    </source>
</evidence>
<dbReference type="GO" id="GO:0005524">
    <property type="term" value="F:ATP binding"/>
    <property type="evidence" value="ECO:0007669"/>
    <property type="project" value="InterPro"/>
</dbReference>
<feature type="compositionally biased region" description="Low complexity" evidence="5">
    <location>
        <begin position="22"/>
        <end position="40"/>
    </location>
</feature>
<dbReference type="OrthoDB" id="422637at2759"/>
<reference evidence="7" key="1">
    <citation type="submission" date="2022-07" db="EMBL/GenBank/DDBJ databases">
        <title>Phylogenomic reconstructions and comparative analyses of Kickxellomycotina fungi.</title>
        <authorList>
            <person name="Reynolds N.K."/>
            <person name="Stajich J.E."/>
            <person name="Barry K."/>
            <person name="Grigoriev I.V."/>
            <person name="Crous P."/>
            <person name="Smith M.E."/>
        </authorList>
    </citation>
    <scope>NUCLEOTIDE SEQUENCE</scope>
    <source>
        <strain evidence="7">NBRC 105414</strain>
    </source>
</reference>
<sequence length="644" mass="69370">MPPDEAGPGPDAHAAEPDHGHAPAPKTYAAVAAEAVAAAEAEPEPGADVEPEPEAEADADVDVDVEYEYTTDGCTEDDGCSDEYNDESVFSDSNYGTDAEPSLATQPRDEAHRTGGLDAAFGSGPASPQALETAGAAAALAPSHRFVSHTPWGSSTGRLTRDQRHKTPLGPHVVNVVSVPEGSKPYSQIQQQLQREQLLQQDAIDATQAQAPAAATRIVTIAQFAKSVTRLVGIGFPSLWCTEARLVAALVAVLGARTALDVWFANFNARTVRAVVTYNRRSLLRRLLPEYLGMMLPMAAVNQAIKWTIASLTIALRVRLGHYAHDRYVDGITNITWNQLHRQGLSGAPPPATERPDWLLTVQIHRFADMLPRLLADVIKPTMDWCVFSRLLSRVIGRRGSLAMVLYVVLANVVIRMCSPPTGRHASHLALLEEKYRGVYARVSSTIQRAAAASTPLVFQAARDPAQQQGPAPARHHAFVPRVQAAFRERAKDALDGSLAQVTSSVVGANIRRFFGGIGETVLAKYGATLTAYYLLASPLCTPGRRLASEILHDPAAVMMSYSRNSAYLINLSQATTRLLLMVGDLPKFVWSTVRVDRLLRSLDVHSRYRSAVESLPPAAATATAAATAAARTSDHNDDDSPSE</sequence>
<feature type="domain" description="ABC transmembrane type-1" evidence="6">
    <location>
        <begin position="232"/>
        <end position="444"/>
    </location>
</feature>
<feature type="compositionally biased region" description="Acidic residues" evidence="5">
    <location>
        <begin position="41"/>
        <end position="86"/>
    </location>
</feature>
<organism evidence="7 8">
    <name type="scientific">Coemansia javaensis</name>
    <dbReference type="NCBI Taxonomy" id="2761396"/>
    <lineage>
        <taxon>Eukaryota</taxon>
        <taxon>Fungi</taxon>
        <taxon>Fungi incertae sedis</taxon>
        <taxon>Zoopagomycota</taxon>
        <taxon>Kickxellomycotina</taxon>
        <taxon>Kickxellomycetes</taxon>
        <taxon>Kickxellales</taxon>
        <taxon>Kickxellaceae</taxon>
        <taxon>Coemansia</taxon>
    </lineage>
</organism>
<comment type="caution">
    <text evidence="7">The sequence shown here is derived from an EMBL/GenBank/DDBJ whole genome shotgun (WGS) entry which is preliminary data.</text>
</comment>
<evidence type="ECO:0000256" key="1">
    <source>
        <dbReference type="ARBA" id="ARBA00022448"/>
    </source>
</evidence>
<dbReference type="GO" id="GO:0006635">
    <property type="term" value="P:fatty acid beta-oxidation"/>
    <property type="evidence" value="ECO:0007669"/>
    <property type="project" value="TreeGrafter"/>
</dbReference>
<feature type="region of interest" description="Disordered" evidence="5">
    <location>
        <begin position="1"/>
        <end position="167"/>
    </location>
</feature>
<dbReference type="Proteomes" id="UP001140217">
    <property type="component" value="Unassembled WGS sequence"/>
</dbReference>
<dbReference type="InterPro" id="IPR011527">
    <property type="entry name" value="ABC1_TM_dom"/>
</dbReference>
<proteinExistence type="predicted"/>